<dbReference type="PhylomeDB" id="B4GQZ3"/>
<dbReference type="EMBL" id="CH479188">
    <property type="protein sequence ID" value="EDW40178.1"/>
    <property type="molecule type" value="Genomic_DNA"/>
</dbReference>
<gene>
    <name evidence="9" type="primary">Dper\GL25053</name>
    <name evidence="9" type="ORF">Dper_GL25053</name>
</gene>
<protein>
    <submittedName>
        <fullName evidence="9">GL25053</fullName>
    </submittedName>
</protein>
<dbReference type="STRING" id="7234.B4GQZ3"/>
<dbReference type="OMA" id="GYCDLAK"/>
<dbReference type="SMR" id="B4GQZ3"/>
<keyword evidence="3" id="KW-0677">Repeat</keyword>
<evidence type="ECO:0000256" key="6">
    <source>
        <dbReference type="SAM" id="MobiDB-lite"/>
    </source>
</evidence>
<name>B4GQZ3_DROPE</name>
<evidence type="ECO:0000256" key="5">
    <source>
        <dbReference type="ARBA" id="ARBA00023180"/>
    </source>
</evidence>
<dbReference type="SMART" id="SM00494">
    <property type="entry name" value="ChtBD2"/>
    <property type="match status" value="3"/>
</dbReference>
<evidence type="ECO:0000313" key="9">
    <source>
        <dbReference type="EMBL" id="EDW40178.1"/>
    </source>
</evidence>
<feature type="region of interest" description="Disordered" evidence="6">
    <location>
        <begin position="246"/>
        <end position="273"/>
    </location>
</feature>
<dbReference type="GO" id="GO:0005576">
    <property type="term" value="C:extracellular region"/>
    <property type="evidence" value="ECO:0007669"/>
    <property type="project" value="InterPro"/>
</dbReference>
<feature type="region of interest" description="Disordered" evidence="6">
    <location>
        <begin position="206"/>
        <end position="225"/>
    </location>
</feature>
<sequence>MQCFWAFVLGIICLRLGAGHAVDRGRQLQVQAAIGDLSQICDGRPDGELVPHPLDCSGYFVCARVPTLHYCDQGLQFDETRGACDLTENTNCRQSELLKASHRPANDFVADSSELIWWPQRPRPVFVAVDVASGLPVSPMAKYDPQHIECRHFGAYFLPHPSNCRLYFICAYGHLHRHQCGRGTFWNYEQSECQLSNSAVCYGQSRPDRQDADGGIDETSGTTTSSGGEVTVCYIVGTSGTSTVFSEPSTTDATVPLLEPVPSPPRAEASSPLTCPSEKQSYMSHPEDCSKYYICIGGLPVLTSCPKGLYWDQMSGYCDLAKNVKCFQV</sequence>
<accession>B4GQZ3</accession>
<feature type="signal peptide" evidence="7">
    <location>
        <begin position="1"/>
        <end position="21"/>
    </location>
</feature>
<dbReference type="Proteomes" id="UP000008744">
    <property type="component" value="Unassembled WGS sequence"/>
</dbReference>
<keyword evidence="4" id="KW-1015">Disulfide bond</keyword>
<dbReference type="PANTHER" id="PTHR23301">
    <property type="entry name" value="CHITIN BINDING PERITROPHIN-A"/>
    <property type="match status" value="1"/>
</dbReference>
<feature type="domain" description="Chitin-binding type-2" evidence="8">
    <location>
        <begin position="147"/>
        <end position="203"/>
    </location>
</feature>
<dbReference type="HOGENOM" id="CLU_062693_0_0_1"/>
<evidence type="ECO:0000313" key="10">
    <source>
        <dbReference type="Proteomes" id="UP000008744"/>
    </source>
</evidence>
<evidence type="ECO:0000256" key="7">
    <source>
        <dbReference type="SAM" id="SignalP"/>
    </source>
</evidence>
<evidence type="ECO:0000256" key="1">
    <source>
        <dbReference type="ARBA" id="ARBA00022669"/>
    </source>
</evidence>
<keyword evidence="1" id="KW-0147">Chitin-binding</keyword>
<dbReference type="eggNOG" id="ENOG502T2SS">
    <property type="taxonomic scope" value="Eukaryota"/>
</dbReference>
<proteinExistence type="predicted"/>
<keyword evidence="10" id="KW-1185">Reference proteome</keyword>
<dbReference type="InterPro" id="IPR002557">
    <property type="entry name" value="Chitin-bd_dom"/>
</dbReference>
<evidence type="ECO:0000256" key="2">
    <source>
        <dbReference type="ARBA" id="ARBA00022729"/>
    </source>
</evidence>
<evidence type="ECO:0000256" key="4">
    <source>
        <dbReference type="ARBA" id="ARBA00023157"/>
    </source>
</evidence>
<dbReference type="OrthoDB" id="6422323at2759"/>
<feature type="chain" id="PRO_5002807446" evidence="7">
    <location>
        <begin position="22"/>
        <end position="329"/>
    </location>
</feature>
<evidence type="ECO:0000259" key="8">
    <source>
        <dbReference type="PROSITE" id="PS50940"/>
    </source>
</evidence>
<dbReference type="InterPro" id="IPR051940">
    <property type="entry name" value="Chitin_bind-dev_reg"/>
</dbReference>
<dbReference type="KEGG" id="dpe:6596001"/>
<dbReference type="AlphaFoldDB" id="B4GQZ3"/>
<organism evidence="10">
    <name type="scientific">Drosophila persimilis</name>
    <name type="common">Fruit fly</name>
    <dbReference type="NCBI Taxonomy" id="7234"/>
    <lineage>
        <taxon>Eukaryota</taxon>
        <taxon>Metazoa</taxon>
        <taxon>Ecdysozoa</taxon>
        <taxon>Arthropoda</taxon>
        <taxon>Hexapoda</taxon>
        <taxon>Insecta</taxon>
        <taxon>Pterygota</taxon>
        <taxon>Neoptera</taxon>
        <taxon>Endopterygota</taxon>
        <taxon>Diptera</taxon>
        <taxon>Brachycera</taxon>
        <taxon>Muscomorpha</taxon>
        <taxon>Ephydroidea</taxon>
        <taxon>Drosophilidae</taxon>
        <taxon>Drosophila</taxon>
        <taxon>Sophophora</taxon>
    </lineage>
</organism>
<keyword evidence="2 7" id="KW-0732">Signal</keyword>
<dbReference type="PROSITE" id="PS50940">
    <property type="entry name" value="CHIT_BIND_II"/>
    <property type="match status" value="3"/>
</dbReference>
<dbReference type="PANTHER" id="PTHR23301:SF0">
    <property type="entry name" value="CHITIN-BINDING TYPE-2 DOMAIN-CONTAINING PROTEIN-RELATED"/>
    <property type="match status" value="1"/>
</dbReference>
<dbReference type="GO" id="GO:0008061">
    <property type="term" value="F:chitin binding"/>
    <property type="evidence" value="ECO:0007669"/>
    <property type="project" value="UniProtKB-KW"/>
</dbReference>
<dbReference type="SUPFAM" id="SSF57625">
    <property type="entry name" value="Invertebrate chitin-binding proteins"/>
    <property type="match status" value="3"/>
</dbReference>
<reference evidence="9 10" key="1">
    <citation type="journal article" date="2007" name="Nature">
        <title>Evolution of genes and genomes on the Drosophila phylogeny.</title>
        <authorList>
            <consortium name="Drosophila 12 Genomes Consortium"/>
            <person name="Clark A.G."/>
            <person name="Eisen M.B."/>
            <person name="Smith D.R."/>
            <person name="Bergman C.M."/>
            <person name="Oliver B."/>
            <person name="Markow T.A."/>
            <person name="Kaufman T.C."/>
            <person name="Kellis M."/>
            <person name="Gelbart W."/>
            <person name="Iyer V.N."/>
            <person name="Pollard D.A."/>
            <person name="Sackton T.B."/>
            <person name="Larracuente A.M."/>
            <person name="Singh N.D."/>
            <person name="Abad J.P."/>
            <person name="Abt D.N."/>
            <person name="Adryan B."/>
            <person name="Aguade M."/>
            <person name="Akashi H."/>
            <person name="Anderson W.W."/>
            <person name="Aquadro C.F."/>
            <person name="Ardell D.H."/>
            <person name="Arguello R."/>
            <person name="Artieri C.G."/>
            <person name="Barbash D.A."/>
            <person name="Barker D."/>
            <person name="Barsanti P."/>
            <person name="Batterham P."/>
            <person name="Batzoglou S."/>
            <person name="Begun D."/>
            <person name="Bhutkar A."/>
            <person name="Blanco E."/>
            <person name="Bosak S.A."/>
            <person name="Bradley R.K."/>
            <person name="Brand A.D."/>
            <person name="Brent M.R."/>
            <person name="Brooks A.N."/>
            <person name="Brown R.H."/>
            <person name="Butlin R.K."/>
            <person name="Caggese C."/>
            <person name="Calvi B.R."/>
            <person name="Bernardo de Carvalho A."/>
            <person name="Caspi A."/>
            <person name="Castrezana S."/>
            <person name="Celniker S.E."/>
            <person name="Chang J.L."/>
            <person name="Chapple C."/>
            <person name="Chatterji S."/>
            <person name="Chinwalla A."/>
            <person name="Civetta A."/>
            <person name="Clifton S.W."/>
            <person name="Comeron J.M."/>
            <person name="Costello J.C."/>
            <person name="Coyne J.A."/>
            <person name="Daub J."/>
            <person name="David R.G."/>
            <person name="Delcher A.L."/>
            <person name="Delehaunty K."/>
            <person name="Do C.B."/>
            <person name="Ebling H."/>
            <person name="Edwards K."/>
            <person name="Eickbush T."/>
            <person name="Evans J.D."/>
            <person name="Filipski A."/>
            <person name="Findeiss S."/>
            <person name="Freyhult E."/>
            <person name="Fulton L."/>
            <person name="Fulton R."/>
            <person name="Garcia A.C."/>
            <person name="Gardiner A."/>
            <person name="Garfield D.A."/>
            <person name="Garvin B.E."/>
            <person name="Gibson G."/>
            <person name="Gilbert D."/>
            <person name="Gnerre S."/>
            <person name="Godfrey J."/>
            <person name="Good R."/>
            <person name="Gotea V."/>
            <person name="Gravely B."/>
            <person name="Greenberg A.J."/>
            <person name="Griffiths-Jones S."/>
            <person name="Gross S."/>
            <person name="Guigo R."/>
            <person name="Gustafson E.A."/>
            <person name="Haerty W."/>
            <person name="Hahn M.W."/>
            <person name="Halligan D.L."/>
            <person name="Halpern A.L."/>
            <person name="Halter G.M."/>
            <person name="Han M.V."/>
            <person name="Heger A."/>
            <person name="Hillier L."/>
            <person name="Hinrichs A.S."/>
            <person name="Holmes I."/>
            <person name="Hoskins R.A."/>
            <person name="Hubisz M.J."/>
            <person name="Hultmark D."/>
            <person name="Huntley M.A."/>
            <person name="Jaffe D.B."/>
            <person name="Jagadeeshan S."/>
            <person name="Jeck W.R."/>
            <person name="Johnson J."/>
            <person name="Jones C.D."/>
            <person name="Jordan W.C."/>
            <person name="Karpen G.H."/>
            <person name="Kataoka E."/>
            <person name="Keightley P.D."/>
            <person name="Kheradpour P."/>
            <person name="Kirkness E.F."/>
            <person name="Koerich L.B."/>
            <person name="Kristiansen K."/>
            <person name="Kudrna D."/>
            <person name="Kulathinal R.J."/>
            <person name="Kumar S."/>
            <person name="Kwok R."/>
            <person name="Lander E."/>
            <person name="Langley C.H."/>
            <person name="Lapoint R."/>
            <person name="Lazzaro B.P."/>
            <person name="Lee S.J."/>
            <person name="Levesque L."/>
            <person name="Li R."/>
            <person name="Lin C.F."/>
            <person name="Lin M.F."/>
            <person name="Lindblad-Toh K."/>
            <person name="Llopart A."/>
            <person name="Long M."/>
            <person name="Low L."/>
            <person name="Lozovsky E."/>
            <person name="Lu J."/>
            <person name="Luo M."/>
            <person name="Machado C.A."/>
            <person name="Makalowski W."/>
            <person name="Marzo M."/>
            <person name="Matsuda M."/>
            <person name="Matzkin L."/>
            <person name="McAllister B."/>
            <person name="McBride C.S."/>
            <person name="McKernan B."/>
            <person name="McKernan K."/>
            <person name="Mendez-Lago M."/>
            <person name="Minx P."/>
            <person name="Mollenhauer M.U."/>
            <person name="Montooth K."/>
            <person name="Mount S.M."/>
            <person name="Mu X."/>
            <person name="Myers E."/>
            <person name="Negre B."/>
            <person name="Newfeld S."/>
            <person name="Nielsen R."/>
            <person name="Noor M.A."/>
            <person name="O'Grady P."/>
            <person name="Pachter L."/>
            <person name="Papaceit M."/>
            <person name="Parisi M.J."/>
            <person name="Parisi M."/>
            <person name="Parts L."/>
            <person name="Pedersen J.S."/>
            <person name="Pesole G."/>
            <person name="Phillippy A.M."/>
            <person name="Ponting C.P."/>
            <person name="Pop M."/>
            <person name="Porcelli D."/>
            <person name="Powell J.R."/>
            <person name="Prohaska S."/>
            <person name="Pruitt K."/>
            <person name="Puig M."/>
            <person name="Quesneville H."/>
            <person name="Ram K.R."/>
            <person name="Rand D."/>
            <person name="Rasmussen M.D."/>
            <person name="Reed L.K."/>
            <person name="Reenan R."/>
            <person name="Reily A."/>
            <person name="Remington K.A."/>
            <person name="Rieger T.T."/>
            <person name="Ritchie M.G."/>
            <person name="Robin C."/>
            <person name="Rogers Y.H."/>
            <person name="Rohde C."/>
            <person name="Rozas J."/>
            <person name="Rubenfield M.J."/>
            <person name="Ruiz A."/>
            <person name="Russo S."/>
            <person name="Salzberg S.L."/>
            <person name="Sanchez-Gracia A."/>
            <person name="Saranga D.J."/>
            <person name="Sato H."/>
            <person name="Schaeffer S.W."/>
            <person name="Schatz M.C."/>
            <person name="Schlenke T."/>
            <person name="Schwartz R."/>
            <person name="Segarra C."/>
            <person name="Singh R.S."/>
            <person name="Sirot L."/>
            <person name="Sirota M."/>
            <person name="Sisneros N.B."/>
            <person name="Smith C.D."/>
            <person name="Smith T.F."/>
            <person name="Spieth J."/>
            <person name="Stage D.E."/>
            <person name="Stark A."/>
            <person name="Stephan W."/>
            <person name="Strausberg R.L."/>
            <person name="Strempel S."/>
            <person name="Sturgill D."/>
            <person name="Sutton G."/>
            <person name="Sutton G.G."/>
            <person name="Tao W."/>
            <person name="Teichmann S."/>
            <person name="Tobari Y.N."/>
            <person name="Tomimura Y."/>
            <person name="Tsolas J.M."/>
            <person name="Valente V.L."/>
            <person name="Venter E."/>
            <person name="Venter J.C."/>
            <person name="Vicario S."/>
            <person name="Vieira F.G."/>
            <person name="Vilella A.J."/>
            <person name="Villasante A."/>
            <person name="Walenz B."/>
            <person name="Wang J."/>
            <person name="Wasserman M."/>
            <person name="Watts T."/>
            <person name="Wilson D."/>
            <person name="Wilson R.K."/>
            <person name="Wing R.A."/>
            <person name="Wolfner M.F."/>
            <person name="Wong A."/>
            <person name="Wong G.K."/>
            <person name="Wu C.I."/>
            <person name="Wu G."/>
            <person name="Yamamoto D."/>
            <person name="Yang H.P."/>
            <person name="Yang S.P."/>
            <person name="Yorke J.A."/>
            <person name="Yoshida K."/>
            <person name="Zdobnov E."/>
            <person name="Zhang P."/>
            <person name="Zhang Y."/>
            <person name="Zimin A.V."/>
            <person name="Baldwin J."/>
            <person name="Abdouelleil A."/>
            <person name="Abdulkadir J."/>
            <person name="Abebe A."/>
            <person name="Abera B."/>
            <person name="Abreu J."/>
            <person name="Acer S.C."/>
            <person name="Aftuck L."/>
            <person name="Alexander A."/>
            <person name="An P."/>
            <person name="Anderson E."/>
            <person name="Anderson S."/>
            <person name="Arachi H."/>
            <person name="Azer M."/>
            <person name="Bachantsang P."/>
            <person name="Barry A."/>
            <person name="Bayul T."/>
            <person name="Berlin A."/>
            <person name="Bessette D."/>
            <person name="Bloom T."/>
            <person name="Blye J."/>
            <person name="Boguslavskiy L."/>
            <person name="Bonnet C."/>
            <person name="Boukhgalter B."/>
            <person name="Bourzgui I."/>
            <person name="Brown A."/>
            <person name="Cahill P."/>
            <person name="Channer S."/>
            <person name="Cheshatsang Y."/>
            <person name="Chuda L."/>
            <person name="Citroen M."/>
            <person name="Collymore A."/>
            <person name="Cooke P."/>
            <person name="Costello M."/>
            <person name="D'Aco K."/>
            <person name="Daza R."/>
            <person name="De Haan G."/>
            <person name="DeGray S."/>
            <person name="DeMaso C."/>
            <person name="Dhargay N."/>
            <person name="Dooley K."/>
            <person name="Dooley E."/>
            <person name="Doricent M."/>
            <person name="Dorje P."/>
            <person name="Dorjee K."/>
            <person name="Dupes A."/>
            <person name="Elong R."/>
            <person name="Falk J."/>
            <person name="Farina A."/>
            <person name="Faro S."/>
            <person name="Ferguson D."/>
            <person name="Fisher S."/>
            <person name="Foley C.D."/>
            <person name="Franke A."/>
            <person name="Friedrich D."/>
            <person name="Gadbois L."/>
            <person name="Gearin G."/>
            <person name="Gearin C.R."/>
            <person name="Giannoukos G."/>
            <person name="Goode T."/>
            <person name="Graham J."/>
            <person name="Grandbois E."/>
            <person name="Grewal S."/>
            <person name="Gyaltsen K."/>
            <person name="Hafez N."/>
            <person name="Hagos B."/>
            <person name="Hall J."/>
            <person name="Henson C."/>
            <person name="Hollinger A."/>
            <person name="Honan T."/>
            <person name="Huard M.D."/>
            <person name="Hughes L."/>
            <person name="Hurhula B."/>
            <person name="Husby M.E."/>
            <person name="Kamat A."/>
            <person name="Kanga B."/>
            <person name="Kashin S."/>
            <person name="Khazanovich D."/>
            <person name="Kisner P."/>
            <person name="Lance K."/>
            <person name="Lara M."/>
            <person name="Lee W."/>
            <person name="Lennon N."/>
            <person name="Letendre F."/>
            <person name="LeVine R."/>
            <person name="Lipovsky A."/>
            <person name="Liu X."/>
            <person name="Liu J."/>
            <person name="Liu S."/>
            <person name="Lokyitsang T."/>
            <person name="Lokyitsang Y."/>
            <person name="Lubonja R."/>
            <person name="Lui A."/>
            <person name="MacDonald P."/>
            <person name="Magnisalis V."/>
            <person name="Maru K."/>
            <person name="Matthews C."/>
            <person name="McCusker W."/>
            <person name="McDonough S."/>
            <person name="Mehta T."/>
            <person name="Meldrim J."/>
            <person name="Meneus L."/>
            <person name="Mihai O."/>
            <person name="Mihalev A."/>
            <person name="Mihova T."/>
            <person name="Mittelman R."/>
            <person name="Mlenga V."/>
            <person name="Montmayeur A."/>
            <person name="Mulrain L."/>
            <person name="Navidi A."/>
            <person name="Naylor J."/>
            <person name="Negash T."/>
            <person name="Nguyen T."/>
            <person name="Nguyen N."/>
            <person name="Nicol R."/>
            <person name="Norbu C."/>
            <person name="Norbu N."/>
            <person name="Novod N."/>
            <person name="O'Neill B."/>
            <person name="Osman S."/>
            <person name="Markiewicz E."/>
            <person name="Oyono O.L."/>
            <person name="Patti C."/>
            <person name="Phunkhang P."/>
            <person name="Pierre F."/>
            <person name="Priest M."/>
            <person name="Raghuraman S."/>
            <person name="Rege F."/>
            <person name="Reyes R."/>
            <person name="Rise C."/>
            <person name="Rogov P."/>
            <person name="Ross K."/>
            <person name="Ryan E."/>
            <person name="Settipalli S."/>
            <person name="Shea T."/>
            <person name="Sherpa N."/>
            <person name="Shi L."/>
            <person name="Shih D."/>
            <person name="Sparrow T."/>
            <person name="Spaulding J."/>
            <person name="Stalker J."/>
            <person name="Stange-Thomann N."/>
            <person name="Stavropoulos S."/>
            <person name="Stone C."/>
            <person name="Strader C."/>
            <person name="Tesfaye S."/>
            <person name="Thomson T."/>
            <person name="Thoulutsang Y."/>
            <person name="Thoulutsang D."/>
            <person name="Topham K."/>
            <person name="Topping I."/>
            <person name="Tsamla T."/>
            <person name="Vassiliev H."/>
            <person name="Vo A."/>
            <person name="Wangchuk T."/>
            <person name="Wangdi T."/>
            <person name="Weiand M."/>
            <person name="Wilkinson J."/>
            <person name="Wilson A."/>
            <person name="Yadav S."/>
            <person name="Young G."/>
            <person name="Yu Q."/>
            <person name="Zembek L."/>
            <person name="Zhong D."/>
            <person name="Zimmer A."/>
            <person name="Zwirko Z."/>
            <person name="Jaffe D.B."/>
            <person name="Alvarez P."/>
            <person name="Brockman W."/>
            <person name="Butler J."/>
            <person name="Chin C."/>
            <person name="Gnerre S."/>
            <person name="Grabherr M."/>
            <person name="Kleber M."/>
            <person name="Mauceli E."/>
            <person name="MacCallum I."/>
        </authorList>
    </citation>
    <scope>NUCLEOTIDE SEQUENCE [LARGE SCALE GENOMIC DNA]</scope>
    <source>
        <strain evidence="10">MSH-3 / Tucson 14011-0111.49</strain>
    </source>
</reference>
<dbReference type="InterPro" id="IPR036508">
    <property type="entry name" value="Chitin-bd_dom_sf"/>
</dbReference>
<feature type="domain" description="Chitin-binding type-2" evidence="8">
    <location>
        <begin position="38"/>
        <end position="94"/>
    </location>
</feature>
<dbReference type="Pfam" id="PF01607">
    <property type="entry name" value="CBM_14"/>
    <property type="match status" value="3"/>
</dbReference>
<keyword evidence="5" id="KW-0325">Glycoprotein</keyword>
<evidence type="ECO:0000256" key="3">
    <source>
        <dbReference type="ARBA" id="ARBA00022737"/>
    </source>
</evidence>
<dbReference type="Gene3D" id="2.170.140.10">
    <property type="entry name" value="Chitin binding domain"/>
    <property type="match status" value="3"/>
</dbReference>
<feature type="domain" description="Chitin-binding type-2" evidence="8">
    <location>
        <begin position="272"/>
        <end position="328"/>
    </location>
</feature>